<keyword evidence="1" id="KW-0805">Transcription regulation</keyword>
<organism evidence="5 6">
    <name type="scientific">Dioscorea cayennensis subsp. rotundata</name>
    <name type="common">White Guinea yam</name>
    <name type="synonym">Dioscorea rotundata</name>
    <dbReference type="NCBI Taxonomy" id="55577"/>
    <lineage>
        <taxon>Eukaryota</taxon>
        <taxon>Viridiplantae</taxon>
        <taxon>Streptophyta</taxon>
        <taxon>Embryophyta</taxon>
        <taxon>Tracheophyta</taxon>
        <taxon>Spermatophyta</taxon>
        <taxon>Magnoliopsida</taxon>
        <taxon>Liliopsida</taxon>
        <taxon>Dioscoreales</taxon>
        <taxon>Dioscoreaceae</taxon>
        <taxon>Dioscorea</taxon>
    </lineage>
</organism>
<accession>A0AB40CFK4</accession>
<dbReference type="GeneID" id="120274579"/>
<evidence type="ECO:0000256" key="2">
    <source>
        <dbReference type="ARBA" id="ARBA00023163"/>
    </source>
</evidence>
<feature type="region of interest" description="Disordered" evidence="4">
    <location>
        <begin position="1"/>
        <end position="26"/>
    </location>
</feature>
<dbReference type="InterPro" id="IPR005202">
    <property type="entry name" value="TF_GRAS"/>
</dbReference>
<dbReference type="AlphaFoldDB" id="A0AB40CFK4"/>
<gene>
    <name evidence="6" type="primary">LOC120274579</name>
</gene>
<feature type="region of interest" description="VHIID" evidence="3">
    <location>
        <begin position="150"/>
        <end position="215"/>
    </location>
</feature>
<dbReference type="Pfam" id="PF03514">
    <property type="entry name" value="GRAS"/>
    <property type="match status" value="1"/>
</dbReference>
<dbReference type="RefSeq" id="XP_039137058.1">
    <property type="nucleotide sequence ID" value="XM_039281124.1"/>
</dbReference>
<dbReference type="PROSITE" id="PS50985">
    <property type="entry name" value="GRAS"/>
    <property type="match status" value="1"/>
</dbReference>
<sequence length="460" mass="51048">MMQFSESAPPPPPPPPPPPLPPLQLHQNPLGLCLDLTTTKSHSRPWPSFPTSSKTLGTTFNNASCMEQLLVHCATAIETNDSTLAQQILWVLNNIAPPDGDSNQRLTSAFLRALIIRASKTGTCAVLAAAVTRADSELALYSHRFSAIELASFIDLTPWYRFGFSATNSAITEAIEGFQIIHLVDLSTTHCMQIPTLIDMLANRPEGPPFIRLTVPGITYSNTNPPPPLLDLSYDELGARLIAFARSRNIGMEFRVIPSDFSQGFDTLIEQLRAEQMVCDGEALVVNCQMMLHYVPEETVSHEINHLSMRSCCLKAIRSLEPTIITLVEEDADFTDSDLVGRLRSAFNFLWIPYDAVETFLPKGSDQRRWYEGGVCWKIENVIAHEGMQRVERLESRGRWVQRMRGAGFRGLGFGEEAVGEVKAMLDEHAAGWGLKKEDEGLVLSWKGHNVVFATAWAPC</sequence>
<comment type="similarity">
    <text evidence="3">Belongs to the GRAS family.</text>
</comment>
<feature type="region of interest" description="Leucine repeat II (LRII)" evidence="3">
    <location>
        <begin position="236"/>
        <end position="268"/>
    </location>
</feature>
<dbReference type="Proteomes" id="UP001515500">
    <property type="component" value="Chromosome 13"/>
</dbReference>
<dbReference type="PANTHER" id="PTHR31636">
    <property type="entry name" value="OSJNBA0084A10.13 PROTEIN-RELATED"/>
    <property type="match status" value="1"/>
</dbReference>
<evidence type="ECO:0000256" key="4">
    <source>
        <dbReference type="SAM" id="MobiDB-lite"/>
    </source>
</evidence>
<evidence type="ECO:0000313" key="5">
    <source>
        <dbReference type="Proteomes" id="UP001515500"/>
    </source>
</evidence>
<evidence type="ECO:0000313" key="6">
    <source>
        <dbReference type="RefSeq" id="XP_039137058.1"/>
    </source>
</evidence>
<protein>
    <submittedName>
        <fullName evidence="6">Scarecrow-like protein 32</fullName>
    </submittedName>
</protein>
<keyword evidence="5" id="KW-1185">Reference proteome</keyword>
<evidence type="ECO:0000256" key="3">
    <source>
        <dbReference type="PROSITE-ProRule" id="PRU01191"/>
    </source>
</evidence>
<proteinExistence type="inferred from homology"/>
<dbReference type="SUPFAM" id="SSF101447">
    <property type="entry name" value="Formin homology 2 domain (FH2 domain)"/>
    <property type="match status" value="1"/>
</dbReference>
<feature type="compositionally biased region" description="Pro residues" evidence="4">
    <location>
        <begin position="8"/>
        <end position="22"/>
    </location>
</feature>
<feature type="region of interest" description="SAW" evidence="3">
    <location>
        <begin position="384"/>
        <end position="458"/>
    </location>
</feature>
<name>A0AB40CFK4_DIOCR</name>
<keyword evidence="2" id="KW-0804">Transcription</keyword>
<evidence type="ECO:0000256" key="1">
    <source>
        <dbReference type="ARBA" id="ARBA00023015"/>
    </source>
</evidence>
<comment type="caution">
    <text evidence="3">Lacks conserved residue(s) required for the propagation of feature annotation.</text>
</comment>
<reference evidence="6" key="1">
    <citation type="submission" date="2025-08" db="UniProtKB">
        <authorList>
            <consortium name="RefSeq"/>
        </authorList>
    </citation>
    <scope>IDENTIFICATION</scope>
</reference>